<dbReference type="Proteomes" id="UP000321720">
    <property type="component" value="Unassembled WGS sequence"/>
</dbReference>
<name>A0A511JE37_9CELL</name>
<reference evidence="2 3" key="1">
    <citation type="submission" date="2019-07" db="EMBL/GenBank/DDBJ databases">
        <title>Whole genome shotgun sequence of Cellulomonas composti NBRC 100758.</title>
        <authorList>
            <person name="Hosoyama A."/>
            <person name="Uohara A."/>
            <person name="Ohji S."/>
            <person name="Ichikawa N."/>
        </authorList>
    </citation>
    <scope>NUCLEOTIDE SEQUENCE [LARGE SCALE GENOMIC DNA]</scope>
    <source>
        <strain evidence="2 3">NBRC 100758</strain>
    </source>
</reference>
<gene>
    <name evidence="2" type="ORF">CCO02nite_29090</name>
</gene>
<evidence type="ECO:0000313" key="3">
    <source>
        <dbReference type="Proteomes" id="UP000321720"/>
    </source>
</evidence>
<keyword evidence="3" id="KW-1185">Reference proteome</keyword>
<feature type="region of interest" description="Disordered" evidence="1">
    <location>
        <begin position="8"/>
        <end position="39"/>
    </location>
</feature>
<comment type="caution">
    <text evidence="2">The sequence shown here is derived from an EMBL/GenBank/DDBJ whole genome shotgun (WGS) entry which is preliminary data.</text>
</comment>
<sequence length="69" mass="7308">MAILPVVVPVASDAPRNDKSPAQARGSTGGPDQPDLMLNSSPALASALLRDFGWSDERTDDRRSWAGTD</sequence>
<organism evidence="2 3">
    <name type="scientific">Cellulomonas composti</name>
    <dbReference type="NCBI Taxonomy" id="266130"/>
    <lineage>
        <taxon>Bacteria</taxon>
        <taxon>Bacillati</taxon>
        <taxon>Actinomycetota</taxon>
        <taxon>Actinomycetes</taxon>
        <taxon>Micrococcales</taxon>
        <taxon>Cellulomonadaceae</taxon>
        <taxon>Cellulomonas</taxon>
    </lineage>
</organism>
<proteinExistence type="predicted"/>
<accession>A0A511JE37</accession>
<evidence type="ECO:0000256" key="1">
    <source>
        <dbReference type="SAM" id="MobiDB-lite"/>
    </source>
</evidence>
<dbReference type="EMBL" id="BJWG01000016">
    <property type="protein sequence ID" value="GEL96251.1"/>
    <property type="molecule type" value="Genomic_DNA"/>
</dbReference>
<evidence type="ECO:0000313" key="2">
    <source>
        <dbReference type="EMBL" id="GEL96251.1"/>
    </source>
</evidence>
<protein>
    <submittedName>
        <fullName evidence="2">Uncharacterized protein</fullName>
    </submittedName>
</protein>
<dbReference type="AlphaFoldDB" id="A0A511JE37"/>